<dbReference type="EMBL" id="QNRK01000004">
    <property type="protein sequence ID" value="RBP16859.1"/>
    <property type="molecule type" value="Genomic_DNA"/>
</dbReference>
<proteinExistence type="inferred from homology"/>
<comment type="similarity">
    <text evidence="1">Belongs to the GST superfamily. NadH family.</text>
</comment>
<evidence type="ECO:0000256" key="1">
    <source>
        <dbReference type="PIRNR" id="PIRNR006386"/>
    </source>
</evidence>
<dbReference type="InterPro" id="IPR014440">
    <property type="entry name" value="HCCAis_GSTk"/>
</dbReference>
<keyword evidence="1 4" id="KW-0413">Isomerase</keyword>
<dbReference type="AlphaFoldDB" id="A0A366FT20"/>
<evidence type="ECO:0000313" key="5">
    <source>
        <dbReference type="Proteomes" id="UP000253529"/>
    </source>
</evidence>
<evidence type="ECO:0000256" key="2">
    <source>
        <dbReference type="PIRSR" id="PIRSR006386-1"/>
    </source>
</evidence>
<reference evidence="4 5" key="1">
    <citation type="submission" date="2018-06" db="EMBL/GenBank/DDBJ databases">
        <title>Genomic Encyclopedia of Type Strains, Phase IV (KMG-IV): sequencing the most valuable type-strain genomes for metagenomic binning, comparative biology and taxonomic classification.</title>
        <authorList>
            <person name="Goeker M."/>
        </authorList>
    </citation>
    <scope>NUCLEOTIDE SEQUENCE [LARGE SCALE GENOMIC DNA]</scope>
    <source>
        <strain evidence="4 5">DSM 24875</strain>
    </source>
</reference>
<dbReference type="Proteomes" id="UP000253529">
    <property type="component" value="Unassembled WGS sequence"/>
</dbReference>
<dbReference type="GO" id="GO:0018845">
    <property type="term" value="F:2-hydroxychromene-2-carboxylate isomerase activity"/>
    <property type="evidence" value="ECO:0007669"/>
    <property type="project" value="UniProtKB-UniRule"/>
</dbReference>
<comment type="catalytic activity">
    <reaction evidence="1">
        <text>2-hydroxychromene-2-carboxylate = (3E)-4-(2-hydroxyphenyl)-2-oxobut-3-enoate</text>
        <dbReference type="Rhea" id="RHEA:27401"/>
        <dbReference type="ChEBI" id="CHEBI:59350"/>
        <dbReference type="ChEBI" id="CHEBI:59353"/>
        <dbReference type="EC" id="5.99.1.4"/>
    </reaction>
</comment>
<dbReference type="EC" id="5.99.1.4" evidence="1"/>
<dbReference type="InterPro" id="IPR001853">
    <property type="entry name" value="DSBA-like_thioredoxin_dom"/>
</dbReference>
<protein>
    <recommendedName>
        <fullName evidence="1">2-hydroxychromene-2-carboxylate isomerase</fullName>
        <ecNumber evidence="1">5.99.1.4</ecNumber>
    </recommendedName>
</protein>
<comment type="caution">
    <text evidence="4">The sequence shown here is derived from an EMBL/GenBank/DDBJ whole genome shotgun (WGS) entry which is preliminary data.</text>
</comment>
<dbReference type="GO" id="GO:0004602">
    <property type="term" value="F:glutathione peroxidase activity"/>
    <property type="evidence" value="ECO:0007669"/>
    <property type="project" value="TreeGrafter"/>
</dbReference>
<dbReference type="Gene3D" id="3.40.30.10">
    <property type="entry name" value="Glutaredoxin"/>
    <property type="match status" value="1"/>
</dbReference>
<dbReference type="Pfam" id="PF01323">
    <property type="entry name" value="DSBA"/>
    <property type="match status" value="1"/>
</dbReference>
<evidence type="ECO:0000313" key="4">
    <source>
        <dbReference type="EMBL" id="RBP16859.1"/>
    </source>
</evidence>
<sequence>MVDIPVKVYFNFRSPYCYLASKRMFDVLLAPDIQVLWRPLGGWNGRSSPERASYKLPITRQDVARWCRRMNIGFVPPPSTTDPTNAALGSLEAERLGVLQPYIVEVMREEWEFGHDIGQLEFLVRAAQRAGLSPDDLNAAIQNPENLTKLEENAKAAESDGAFGVPTFVVGAEVFWGNDRLDFLTEHLDALRENVRR</sequence>
<name>A0A366FT20_9HYPH</name>
<keyword evidence="5" id="KW-1185">Reference proteome</keyword>
<gene>
    <name evidence="4" type="ORF">DFR50_104137</name>
</gene>
<dbReference type="InterPro" id="IPR051924">
    <property type="entry name" value="GST_Kappa/NadH"/>
</dbReference>
<feature type="domain" description="DSBA-like thioredoxin" evidence="3">
    <location>
        <begin position="6"/>
        <end position="188"/>
    </location>
</feature>
<dbReference type="GO" id="GO:0004364">
    <property type="term" value="F:glutathione transferase activity"/>
    <property type="evidence" value="ECO:0007669"/>
    <property type="project" value="TreeGrafter"/>
</dbReference>
<dbReference type="SUPFAM" id="SSF52833">
    <property type="entry name" value="Thioredoxin-like"/>
    <property type="match status" value="1"/>
</dbReference>
<feature type="active site" description="Nucleophile" evidence="2">
    <location>
        <position position="14"/>
    </location>
</feature>
<organism evidence="4 5">
    <name type="scientific">Roseiarcus fermentans</name>
    <dbReference type="NCBI Taxonomy" id="1473586"/>
    <lineage>
        <taxon>Bacteria</taxon>
        <taxon>Pseudomonadati</taxon>
        <taxon>Pseudomonadota</taxon>
        <taxon>Alphaproteobacteria</taxon>
        <taxon>Hyphomicrobiales</taxon>
        <taxon>Roseiarcaceae</taxon>
        <taxon>Roseiarcus</taxon>
    </lineage>
</organism>
<dbReference type="PANTHER" id="PTHR42943">
    <property type="entry name" value="GLUTATHIONE S-TRANSFERASE KAPPA"/>
    <property type="match status" value="1"/>
</dbReference>
<dbReference type="GO" id="GO:0006749">
    <property type="term" value="P:glutathione metabolic process"/>
    <property type="evidence" value="ECO:0007669"/>
    <property type="project" value="TreeGrafter"/>
</dbReference>
<evidence type="ECO:0000259" key="3">
    <source>
        <dbReference type="Pfam" id="PF01323"/>
    </source>
</evidence>
<dbReference type="PANTHER" id="PTHR42943:SF2">
    <property type="entry name" value="GLUTATHIONE S-TRANSFERASE KAPPA 1"/>
    <property type="match status" value="1"/>
</dbReference>
<dbReference type="RefSeq" id="WP_113888093.1">
    <property type="nucleotide sequence ID" value="NZ_QNRK01000004.1"/>
</dbReference>
<dbReference type="InterPro" id="IPR036249">
    <property type="entry name" value="Thioredoxin-like_sf"/>
</dbReference>
<accession>A0A366FT20</accession>
<dbReference type="OrthoDB" id="5244108at2"/>
<dbReference type="PIRSF" id="PIRSF006386">
    <property type="entry name" value="HCCAis_GSTk"/>
    <property type="match status" value="1"/>
</dbReference>